<dbReference type="Proteomes" id="UP000823775">
    <property type="component" value="Unassembled WGS sequence"/>
</dbReference>
<keyword evidence="3" id="KW-0472">Membrane</keyword>
<feature type="transmembrane region" description="Helical" evidence="3">
    <location>
        <begin position="185"/>
        <end position="207"/>
    </location>
</feature>
<keyword evidence="3" id="KW-0812">Transmembrane</keyword>
<evidence type="ECO:0000256" key="3">
    <source>
        <dbReference type="SAM" id="Phobius"/>
    </source>
</evidence>
<evidence type="ECO:0000259" key="4">
    <source>
        <dbReference type="Pfam" id="PF13947"/>
    </source>
</evidence>
<evidence type="ECO:0000256" key="2">
    <source>
        <dbReference type="ARBA" id="ARBA00022729"/>
    </source>
</evidence>
<reference evidence="5 6" key="1">
    <citation type="journal article" date="2021" name="BMC Genomics">
        <title>Datura genome reveals duplications of psychoactive alkaloid biosynthetic genes and high mutation rate following tissue culture.</title>
        <authorList>
            <person name="Rajewski A."/>
            <person name="Carter-House D."/>
            <person name="Stajich J."/>
            <person name="Litt A."/>
        </authorList>
    </citation>
    <scope>NUCLEOTIDE SEQUENCE [LARGE SCALE GENOMIC DNA]</scope>
    <source>
        <strain evidence="5">AR-01</strain>
    </source>
</reference>
<name>A0ABS8TL33_DATST</name>
<protein>
    <recommendedName>
        <fullName evidence="4">Wall-associated receptor kinase galacturonan-binding domain-containing protein</fullName>
    </recommendedName>
</protein>
<feature type="domain" description="Wall-associated receptor kinase galacturonan-binding" evidence="4">
    <location>
        <begin position="112"/>
        <end position="159"/>
    </location>
</feature>
<accession>A0ABS8TL33</accession>
<keyword evidence="6" id="KW-1185">Reference proteome</keyword>
<keyword evidence="2" id="KW-0732">Signal</keyword>
<proteinExistence type="predicted"/>
<dbReference type="PANTHER" id="PTHR47149">
    <property type="entry name" value="F-BOX PROTEIN RMF"/>
    <property type="match status" value="1"/>
</dbReference>
<dbReference type="InterPro" id="IPR025287">
    <property type="entry name" value="WAK_GUB"/>
</dbReference>
<gene>
    <name evidence="5" type="ORF">HAX54_011591</name>
</gene>
<comment type="caution">
    <text evidence="5">The sequence shown here is derived from an EMBL/GenBank/DDBJ whole genome shotgun (WGS) entry which is preliminary data.</text>
</comment>
<dbReference type="PANTHER" id="PTHR47149:SF1">
    <property type="entry name" value="F-BOX PROTEIN RMF"/>
    <property type="match status" value="1"/>
</dbReference>
<organism evidence="5 6">
    <name type="scientific">Datura stramonium</name>
    <name type="common">Jimsonweed</name>
    <name type="synonym">Common thornapple</name>
    <dbReference type="NCBI Taxonomy" id="4076"/>
    <lineage>
        <taxon>Eukaryota</taxon>
        <taxon>Viridiplantae</taxon>
        <taxon>Streptophyta</taxon>
        <taxon>Embryophyta</taxon>
        <taxon>Tracheophyta</taxon>
        <taxon>Spermatophyta</taxon>
        <taxon>Magnoliopsida</taxon>
        <taxon>eudicotyledons</taxon>
        <taxon>Gunneridae</taxon>
        <taxon>Pentapetalae</taxon>
        <taxon>asterids</taxon>
        <taxon>lamiids</taxon>
        <taxon>Solanales</taxon>
        <taxon>Solanaceae</taxon>
        <taxon>Solanoideae</taxon>
        <taxon>Datureae</taxon>
        <taxon>Datura</taxon>
    </lineage>
</organism>
<evidence type="ECO:0000256" key="1">
    <source>
        <dbReference type="ARBA" id="ARBA00004167"/>
    </source>
</evidence>
<sequence length="227" mass="25160">MAALDARHIELFQVKDTRMEAGIMSCSVPTMRRSVDGASAGIFDVKHLKDCLNPAVLDLKSWIGKPNDWQPKALITPYAVAVNTNLQENEGLHMYPCHEVREEWYDFLDSICGNNPFEIRFPFGIEGQNLQNCSYPGFSLRCSSQGRSILSLPGAGDYYNAIIREIQCFDSPGTGSKKGRQVFKFIAITLVIPAITCLVGVSCYICLGYRSSYAAALNPKLLLPEQP</sequence>
<dbReference type="Pfam" id="PF13947">
    <property type="entry name" value="GUB_WAK_bind"/>
    <property type="match status" value="1"/>
</dbReference>
<keyword evidence="3" id="KW-1133">Transmembrane helix</keyword>
<dbReference type="EMBL" id="JACEIK010001662">
    <property type="protein sequence ID" value="MCD7471257.1"/>
    <property type="molecule type" value="Genomic_DNA"/>
</dbReference>
<evidence type="ECO:0000313" key="6">
    <source>
        <dbReference type="Proteomes" id="UP000823775"/>
    </source>
</evidence>
<evidence type="ECO:0000313" key="5">
    <source>
        <dbReference type="EMBL" id="MCD7471257.1"/>
    </source>
</evidence>
<comment type="subcellular location">
    <subcellularLocation>
        <location evidence="1">Membrane</location>
        <topology evidence="1">Single-pass membrane protein</topology>
    </subcellularLocation>
</comment>